<dbReference type="InterPro" id="IPR000120">
    <property type="entry name" value="Amidase"/>
</dbReference>
<reference evidence="3 4" key="1">
    <citation type="submission" date="2015-03" db="EMBL/GenBank/DDBJ databases">
        <title>Draft genome sequence of Elstera litoralis.</title>
        <authorList>
            <person name="Rahalkar M.C."/>
            <person name="Dhakephalkar P.K."/>
            <person name="Pore S.D."/>
            <person name="Arora P."/>
            <person name="Kapse N.G."/>
            <person name="Pandit P.S."/>
        </authorList>
    </citation>
    <scope>NUCLEOTIDE SEQUENCE [LARGE SCALE GENOMIC DNA]</scope>
    <source>
        <strain evidence="3 4">Dia-1</strain>
    </source>
</reference>
<dbReference type="Gene3D" id="3.10.490.10">
    <property type="entry name" value="Gamma-glutamyl cyclotransferase-like"/>
    <property type="match status" value="1"/>
</dbReference>
<dbReference type="Gene3D" id="1.20.58.1700">
    <property type="match status" value="1"/>
</dbReference>
<keyword evidence="4" id="KW-1185">Reference proteome</keyword>
<accession>A0A0F3IX67</accession>
<dbReference type="EMBL" id="LAJY01000006">
    <property type="protein sequence ID" value="KJV11128.1"/>
    <property type="molecule type" value="Genomic_DNA"/>
</dbReference>
<evidence type="ECO:0000313" key="4">
    <source>
        <dbReference type="Proteomes" id="UP000033774"/>
    </source>
</evidence>
<dbReference type="SUPFAM" id="SSF75304">
    <property type="entry name" value="Amidase signature (AS) enzymes"/>
    <property type="match status" value="1"/>
</dbReference>
<organism evidence="3 4">
    <name type="scientific">Elstera litoralis</name>
    <dbReference type="NCBI Taxonomy" id="552518"/>
    <lineage>
        <taxon>Bacteria</taxon>
        <taxon>Pseudomonadati</taxon>
        <taxon>Pseudomonadota</taxon>
        <taxon>Alphaproteobacteria</taxon>
        <taxon>Rhodospirillales</taxon>
        <taxon>Rhodospirillaceae</taxon>
        <taxon>Elstera</taxon>
    </lineage>
</organism>
<dbReference type="PATRIC" id="fig|552518.3.peg.3696"/>
<evidence type="ECO:0000259" key="2">
    <source>
        <dbReference type="Pfam" id="PF21986"/>
    </source>
</evidence>
<dbReference type="OrthoDB" id="7245165at2"/>
<feature type="domain" description="Allophanate hydrolase C-terminal" evidence="2">
    <location>
        <begin position="284"/>
        <end position="406"/>
    </location>
</feature>
<sequence>TLGAVSACGMVPACRTLDTISVFALTADDAWTVYSILAGYDAADAYARPIPLGTPGGVQPGLRVGIPTPGSREFFGDAAAAAAFTADCAALSAFGVRLVEVDLEPFYAVARLLYEGPWVAERYAALRGLIETTPEVIHPVTRGIIENARKFDAPQVFEALYKLADLKRATEPVWNDIDLLVVPTMPRPYTVAQVLADPVRLNSNLGTYTNFVNLLDLCALAVPSSARADGLPGSVTLIAPAGQDARLLSLGRQIQAASGLPMGGTGETLPALAPLPAAPKEARIEVAVVGAHLSGLPLNGQLTDLGGYLVRTLETLPEYRLFALPGTVPPKPGLLRVAAGAAIAVEVWSLPSTALGAFAAQIAAPLGLGRVKLADGSTPLGFLVEAEATHGADDISAFGGWRAYLAQRK</sequence>
<name>A0A0F3IX67_9PROT</name>
<dbReference type="GO" id="GO:0016787">
    <property type="term" value="F:hydrolase activity"/>
    <property type="evidence" value="ECO:0007669"/>
    <property type="project" value="UniProtKB-KW"/>
</dbReference>
<dbReference type="RefSeq" id="WP_045774119.1">
    <property type="nucleotide sequence ID" value="NZ_LAJY01000006.1"/>
</dbReference>
<gene>
    <name evidence="3" type="ORF">VZ95_00345</name>
</gene>
<dbReference type="Pfam" id="PF01425">
    <property type="entry name" value="Amidase"/>
    <property type="match status" value="1"/>
</dbReference>
<dbReference type="Gene3D" id="3.90.1300.10">
    <property type="entry name" value="Amidase signature (AS) domain"/>
    <property type="match status" value="1"/>
</dbReference>
<protein>
    <submittedName>
        <fullName evidence="3">Allophanate hydrolase</fullName>
    </submittedName>
</protein>
<dbReference type="PANTHER" id="PTHR11895:SF169">
    <property type="entry name" value="GLUTAMYL-TRNA(GLN) AMIDOTRANSFERASE"/>
    <property type="match status" value="1"/>
</dbReference>
<dbReference type="InterPro" id="IPR036928">
    <property type="entry name" value="AS_sf"/>
</dbReference>
<dbReference type="NCBIfam" id="NF006043">
    <property type="entry name" value="PRK08186.1"/>
    <property type="match status" value="1"/>
</dbReference>
<comment type="caution">
    <text evidence="3">The sequence shown here is derived from an EMBL/GenBank/DDBJ whole genome shotgun (WGS) entry which is preliminary data.</text>
</comment>
<feature type="domain" description="Amidase" evidence="1">
    <location>
        <begin position="1"/>
        <end position="248"/>
    </location>
</feature>
<evidence type="ECO:0000313" key="3">
    <source>
        <dbReference type="EMBL" id="KJV11128.1"/>
    </source>
</evidence>
<dbReference type="PANTHER" id="PTHR11895">
    <property type="entry name" value="TRANSAMIDASE"/>
    <property type="match status" value="1"/>
</dbReference>
<proteinExistence type="predicted"/>
<dbReference type="AlphaFoldDB" id="A0A0F3IX67"/>
<feature type="non-terminal residue" evidence="3">
    <location>
        <position position="1"/>
    </location>
</feature>
<dbReference type="InterPro" id="IPR053844">
    <property type="entry name" value="AH_C"/>
</dbReference>
<dbReference type="Proteomes" id="UP000033774">
    <property type="component" value="Unassembled WGS sequence"/>
</dbReference>
<evidence type="ECO:0000259" key="1">
    <source>
        <dbReference type="Pfam" id="PF01425"/>
    </source>
</evidence>
<dbReference type="InterPro" id="IPR023631">
    <property type="entry name" value="Amidase_dom"/>
</dbReference>
<dbReference type="Pfam" id="PF21986">
    <property type="entry name" value="AH_C"/>
    <property type="match status" value="1"/>
</dbReference>
<keyword evidence="3" id="KW-0378">Hydrolase</keyword>